<dbReference type="EMBL" id="JAZAVJ010000027">
    <property type="protein sequence ID" value="KAK7420808.1"/>
    <property type="molecule type" value="Genomic_DNA"/>
</dbReference>
<reference evidence="1 2" key="1">
    <citation type="journal article" date="2025" name="Microbiol. Resour. Announc.">
        <title>Draft genome sequences for Neonectria magnoliae and Neonectria punicea, canker pathogens of Liriodendron tulipifera and Acer saccharum in West Virginia.</title>
        <authorList>
            <person name="Petronek H.M."/>
            <person name="Kasson M.T."/>
            <person name="Metheny A.M."/>
            <person name="Stauder C.M."/>
            <person name="Lovett B."/>
            <person name="Lynch S.C."/>
            <person name="Garnas J.R."/>
            <person name="Kasson L.R."/>
            <person name="Stajich J.E."/>
        </authorList>
    </citation>
    <scope>NUCLEOTIDE SEQUENCE [LARGE SCALE GENOMIC DNA]</scope>
    <source>
        <strain evidence="1 2">NRRL 64653</strain>
    </source>
</reference>
<dbReference type="Proteomes" id="UP001498476">
    <property type="component" value="Unassembled WGS sequence"/>
</dbReference>
<evidence type="ECO:0008006" key="3">
    <source>
        <dbReference type="Google" id="ProtNLM"/>
    </source>
</evidence>
<gene>
    <name evidence="1" type="ORF">QQX98_002612</name>
</gene>
<evidence type="ECO:0000313" key="1">
    <source>
        <dbReference type="EMBL" id="KAK7420808.1"/>
    </source>
</evidence>
<name>A0ABR1HI14_9HYPO</name>
<proteinExistence type="predicted"/>
<evidence type="ECO:0000313" key="2">
    <source>
        <dbReference type="Proteomes" id="UP001498476"/>
    </source>
</evidence>
<sequence>MPRNDVVSSQRGGAFYRIPAEILIMFVASCAEPGTNLRCRSPITWRMHSFVKALRLTHPRFAELSLINTALFTSIKLEPTEGGLRRLQRGDISRVAHYSQTISFIPPPSWAIQFETFSDRAVRWSIEADTYNRNSELDTEEQYVDEHLESRWPFSEPNIREGFLASKRRTAASKFLLDGSDTQLRDAWVKVLRKLGGRLRKARAASVTGDALFAIVVSCLAISGVAVRHIAIKHYMTGNVPWETIPGWKDLDLSALEKIHFKPQLPLDEDIWAKDCVFGPLPLVSDEETVKCARNAVHALLDKIHASLQCLKIRVQSPMFWPGPRKRPPMPTLKRLHLMEVDVHTPRLGRWMAHMPQLQHIEIYCSKLFEGLPPRRIVDVLDAIRDHPNVSGLNERGLSVDLDSVMLPNSTEITFVSHVCLSERRMAKEMLGEGAFESRDIRKAFKRHLYKMVPFRNNYALR</sequence>
<keyword evidence="2" id="KW-1185">Reference proteome</keyword>
<organism evidence="1 2">
    <name type="scientific">Neonectria punicea</name>
    <dbReference type="NCBI Taxonomy" id="979145"/>
    <lineage>
        <taxon>Eukaryota</taxon>
        <taxon>Fungi</taxon>
        <taxon>Dikarya</taxon>
        <taxon>Ascomycota</taxon>
        <taxon>Pezizomycotina</taxon>
        <taxon>Sordariomycetes</taxon>
        <taxon>Hypocreomycetidae</taxon>
        <taxon>Hypocreales</taxon>
        <taxon>Nectriaceae</taxon>
        <taxon>Neonectria</taxon>
    </lineage>
</organism>
<protein>
    <recommendedName>
        <fullName evidence="3">F-box domain-containing protein</fullName>
    </recommendedName>
</protein>
<comment type="caution">
    <text evidence="1">The sequence shown here is derived from an EMBL/GenBank/DDBJ whole genome shotgun (WGS) entry which is preliminary data.</text>
</comment>
<accession>A0ABR1HI14</accession>